<dbReference type="GO" id="GO:0006298">
    <property type="term" value="P:mismatch repair"/>
    <property type="evidence" value="ECO:0007669"/>
    <property type="project" value="TreeGrafter"/>
</dbReference>
<dbReference type="OrthoDB" id="9803420at2"/>
<dbReference type="EMBL" id="CP040098">
    <property type="protein sequence ID" value="QCQ23119.1"/>
    <property type="molecule type" value="Genomic_DNA"/>
</dbReference>
<dbReference type="RefSeq" id="WP_137425399.1">
    <property type="nucleotide sequence ID" value="NZ_CP040098.1"/>
</dbReference>
<dbReference type="Gene3D" id="3.30.420.10">
    <property type="entry name" value="Ribonuclease H-like superfamily/Ribonuclease H"/>
    <property type="match status" value="1"/>
</dbReference>
<comment type="subcellular location">
    <subcellularLocation>
        <location evidence="4 14">Cytoplasm</location>
    </subcellularLocation>
</comment>
<dbReference type="InterPro" id="IPR012337">
    <property type="entry name" value="RNaseH-like_sf"/>
</dbReference>
<feature type="binding site" evidence="14 15">
    <location>
        <position position="32"/>
    </location>
    <ligand>
        <name>a divalent metal cation</name>
        <dbReference type="ChEBI" id="CHEBI:60240"/>
    </ligand>
</feature>
<name>A0A4P8L576_9BACT</name>
<comment type="cofactor">
    <cofactor evidence="2">
        <name>Mg(2+)</name>
        <dbReference type="ChEBI" id="CHEBI:18420"/>
    </cofactor>
</comment>
<evidence type="ECO:0000256" key="15">
    <source>
        <dbReference type="PROSITE-ProRule" id="PRU01319"/>
    </source>
</evidence>
<feature type="binding site" evidence="14 15">
    <location>
        <position position="33"/>
    </location>
    <ligand>
        <name>a divalent metal cation</name>
        <dbReference type="ChEBI" id="CHEBI:60240"/>
    </ligand>
</feature>
<dbReference type="GO" id="GO:0004523">
    <property type="term" value="F:RNA-DNA hybrid ribonuclease activity"/>
    <property type="evidence" value="ECO:0007669"/>
    <property type="project" value="UniProtKB-UniRule"/>
</dbReference>
<dbReference type="InterPro" id="IPR001352">
    <property type="entry name" value="RNase_HII/HIII"/>
</dbReference>
<dbReference type="GO" id="GO:0032299">
    <property type="term" value="C:ribonuclease H2 complex"/>
    <property type="evidence" value="ECO:0007669"/>
    <property type="project" value="TreeGrafter"/>
</dbReference>
<evidence type="ECO:0000256" key="13">
    <source>
        <dbReference type="ARBA" id="ARBA00023211"/>
    </source>
</evidence>
<dbReference type="Pfam" id="PF01351">
    <property type="entry name" value="RNase_HII"/>
    <property type="match status" value="1"/>
</dbReference>
<evidence type="ECO:0000256" key="10">
    <source>
        <dbReference type="ARBA" id="ARBA00022723"/>
    </source>
</evidence>
<dbReference type="GO" id="GO:0030145">
    <property type="term" value="F:manganese ion binding"/>
    <property type="evidence" value="ECO:0007669"/>
    <property type="project" value="UniProtKB-UniRule"/>
</dbReference>
<dbReference type="InterPro" id="IPR024567">
    <property type="entry name" value="RNase_HII/HIII_dom"/>
</dbReference>
<dbReference type="PANTHER" id="PTHR10954:SF18">
    <property type="entry name" value="RIBONUCLEASE HII"/>
    <property type="match status" value="1"/>
</dbReference>
<protein>
    <recommendedName>
        <fullName evidence="7 14">Ribonuclease HII</fullName>
        <shortName evidence="14">RNase HII</shortName>
        <ecNumber evidence="6 14">3.1.26.4</ecNumber>
    </recommendedName>
</protein>
<dbReference type="PANTHER" id="PTHR10954">
    <property type="entry name" value="RIBONUCLEASE H2 SUBUNIT A"/>
    <property type="match status" value="1"/>
</dbReference>
<keyword evidence="9 14" id="KW-0540">Nuclease</keyword>
<evidence type="ECO:0000256" key="3">
    <source>
        <dbReference type="ARBA" id="ARBA00004065"/>
    </source>
</evidence>
<dbReference type="KEGG" id="dax:FDQ92_13620"/>
<evidence type="ECO:0000256" key="14">
    <source>
        <dbReference type="HAMAP-Rule" id="MF_00052"/>
    </source>
</evidence>
<evidence type="ECO:0000256" key="16">
    <source>
        <dbReference type="RuleBase" id="RU003515"/>
    </source>
</evidence>
<evidence type="ECO:0000256" key="12">
    <source>
        <dbReference type="ARBA" id="ARBA00022801"/>
    </source>
</evidence>
<comment type="function">
    <text evidence="3 14 16">Endonuclease that specifically degrades the RNA of RNA-DNA hybrids.</text>
</comment>
<dbReference type="InterPro" id="IPR022898">
    <property type="entry name" value="RNase_HII"/>
</dbReference>
<dbReference type="GO" id="GO:0005737">
    <property type="term" value="C:cytoplasm"/>
    <property type="evidence" value="ECO:0007669"/>
    <property type="project" value="UniProtKB-SubCell"/>
</dbReference>
<dbReference type="NCBIfam" id="NF000595">
    <property type="entry name" value="PRK00015.1-3"/>
    <property type="match status" value="1"/>
</dbReference>
<evidence type="ECO:0000256" key="5">
    <source>
        <dbReference type="ARBA" id="ARBA00007383"/>
    </source>
</evidence>
<dbReference type="CDD" id="cd07182">
    <property type="entry name" value="RNase_HII_bacteria_HII_like"/>
    <property type="match status" value="1"/>
</dbReference>
<accession>A0A4P8L576</accession>
<dbReference type="PROSITE" id="PS51975">
    <property type="entry name" value="RNASE_H_2"/>
    <property type="match status" value="1"/>
</dbReference>
<evidence type="ECO:0000256" key="2">
    <source>
        <dbReference type="ARBA" id="ARBA00001946"/>
    </source>
</evidence>
<evidence type="ECO:0000256" key="11">
    <source>
        <dbReference type="ARBA" id="ARBA00022759"/>
    </source>
</evidence>
<comment type="catalytic activity">
    <reaction evidence="1 14 15 16">
        <text>Endonucleolytic cleavage to 5'-phosphomonoester.</text>
        <dbReference type="EC" id="3.1.26.4"/>
    </reaction>
</comment>
<dbReference type="NCBIfam" id="NF000594">
    <property type="entry name" value="PRK00015.1-1"/>
    <property type="match status" value="1"/>
</dbReference>
<comment type="similarity">
    <text evidence="5 14 16">Belongs to the RNase HII family.</text>
</comment>
<evidence type="ECO:0000256" key="9">
    <source>
        <dbReference type="ARBA" id="ARBA00022722"/>
    </source>
</evidence>
<dbReference type="InterPro" id="IPR036397">
    <property type="entry name" value="RNaseH_sf"/>
</dbReference>
<proteinExistence type="inferred from homology"/>
<dbReference type="GO" id="GO:0043137">
    <property type="term" value="P:DNA replication, removal of RNA primer"/>
    <property type="evidence" value="ECO:0007669"/>
    <property type="project" value="TreeGrafter"/>
</dbReference>
<keyword evidence="19" id="KW-1185">Reference proteome</keyword>
<dbReference type="HAMAP" id="MF_00052_B">
    <property type="entry name" value="RNase_HII_B"/>
    <property type="match status" value="1"/>
</dbReference>
<dbReference type="SUPFAM" id="SSF53098">
    <property type="entry name" value="Ribonuclease H-like"/>
    <property type="match status" value="1"/>
</dbReference>
<sequence>MQLRLFGAPPADGLAFEAQARRRGFRLVAGLDEAGRGPLAGPVVAAAVILPSDWKAEAVKDSKQLSQAQRERLDRVIRTKAVSVGVGVVEPAEIDRLNILQATFKAMAAAVAELSPPPDCLLIDGPYSLPLPLPQKGIPGGDRKSLSIAAASIVAKVYRDRLMEAYHARYPAYAFRVNKGYATRAHLEALKRHGPCAIHRLTFRGVRECGPEPG</sequence>
<evidence type="ECO:0000313" key="19">
    <source>
        <dbReference type="Proteomes" id="UP000298602"/>
    </source>
</evidence>
<reference evidence="18 19" key="1">
    <citation type="submission" date="2019-05" db="EMBL/GenBank/DDBJ databases">
        <title>The Complete Genome Sequence of the n-alkane-degrading Desulfoglaeba alkanexedens ALDC reveals multiple alkylsuccinate synthase gene clusters.</title>
        <authorList>
            <person name="Callaghan A.V."/>
            <person name="Davidova I.A."/>
            <person name="Duncan K.E."/>
            <person name="Morris B."/>
            <person name="McInerney M.J."/>
        </authorList>
    </citation>
    <scope>NUCLEOTIDE SEQUENCE [LARGE SCALE GENOMIC DNA]</scope>
    <source>
        <strain evidence="18 19">ALDC</strain>
    </source>
</reference>
<evidence type="ECO:0000256" key="6">
    <source>
        <dbReference type="ARBA" id="ARBA00012180"/>
    </source>
</evidence>
<evidence type="ECO:0000256" key="4">
    <source>
        <dbReference type="ARBA" id="ARBA00004496"/>
    </source>
</evidence>
<feature type="domain" description="RNase H type-2" evidence="17">
    <location>
        <begin position="26"/>
        <end position="214"/>
    </location>
</feature>
<feature type="binding site" evidence="14 15">
    <location>
        <position position="124"/>
    </location>
    <ligand>
        <name>a divalent metal cation</name>
        <dbReference type="ChEBI" id="CHEBI:60240"/>
    </ligand>
</feature>
<dbReference type="EC" id="3.1.26.4" evidence="6 14"/>
<dbReference type="GO" id="GO:0003723">
    <property type="term" value="F:RNA binding"/>
    <property type="evidence" value="ECO:0007669"/>
    <property type="project" value="UniProtKB-UniRule"/>
</dbReference>
<reference evidence="18 19" key="2">
    <citation type="submission" date="2019-05" db="EMBL/GenBank/DDBJ databases">
        <authorList>
            <person name="Suflita J.M."/>
            <person name="Marks C.R."/>
        </authorList>
    </citation>
    <scope>NUCLEOTIDE SEQUENCE [LARGE SCALE GENOMIC DNA]</scope>
    <source>
        <strain evidence="18 19">ALDC</strain>
    </source>
</reference>
<evidence type="ECO:0000259" key="17">
    <source>
        <dbReference type="PROSITE" id="PS51975"/>
    </source>
</evidence>
<keyword evidence="8 14" id="KW-0963">Cytoplasm</keyword>
<evidence type="ECO:0000256" key="7">
    <source>
        <dbReference type="ARBA" id="ARBA00019179"/>
    </source>
</evidence>
<keyword evidence="12 14" id="KW-0378">Hydrolase</keyword>
<evidence type="ECO:0000256" key="1">
    <source>
        <dbReference type="ARBA" id="ARBA00000077"/>
    </source>
</evidence>
<keyword evidence="10 14" id="KW-0479">Metal-binding</keyword>
<comment type="cofactor">
    <cofactor evidence="14 15">
        <name>Mn(2+)</name>
        <dbReference type="ChEBI" id="CHEBI:29035"/>
    </cofactor>
    <cofactor evidence="14 15">
        <name>Mg(2+)</name>
        <dbReference type="ChEBI" id="CHEBI:18420"/>
    </cofactor>
    <text evidence="14 15">Manganese or magnesium. Binds 1 divalent metal ion per monomer in the absence of substrate. May bind a second metal ion after substrate binding.</text>
</comment>
<organism evidence="18 19">
    <name type="scientific">Desulfoglaeba alkanexedens ALDC</name>
    <dbReference type="NCBI Taxonomy" id="980445"/>
    <lineage>
        <taxon>Bacteria</taxon>
        <taxon>Pseudomonadati</taxon>
        <taxon>Thermodesulfobacteriota</taxon>
        <taxon>Syntrophobacteria</taxon>
        <taxon>Syntrophobacterales</taxon>
        <taxon>Syntrophobacteraceae</taxon>
        <taxon>Desulfoglaeba</taxon>
    </lineage>
</organism>
<gene>
    <name evidence="14" type="primary">rnhB</name>
    <name evidence="18" type="ORF">FDQ92_13620</name>
</gene>
<evidence type="ECO:0000256" key="8">
    <source>
        <dbReference type="ARBA" id="ARBA00022490"/>
    </source>
</evidence>
<evidence type="ECO:0000313" key="18">
    <source>
        <dbReference type="EMBL" id="QCQ23119.1"/>
    </source>
</evidence>
<dbReference type="AlphaFoldDB" id="A0A4P8L576"/>
<keyword evidence="13 14" id="KW-0464">Manganese</keyword>
<dbReference type="Proteomes" id="UP000298602">
    <property type="component" value="Chromosome"/>
</dbReference>
<keyword evidence="11 14" id="KW-0255">Endonuclease</keyword>